<dbReference type="RefSeq" id="WP_054823387.1">
    <property type="nucleotide sequence ID" value="NZ_CP033138.1"/>
</dbReference>
<sequence length="80" mass="9247">MIVTYRGSISKAIRNEALTIDEIAKVTGIERRKVQTNLLTMCKQPKYTITRIGDRFKLEKINKLERVQIYLGGSHKPRSQ</sequence>
<dbReference type="Proteomes" id="UP000272136">
    <property type="component" value="Chromosome 2"/>
</dbReference>
<evidence type="ECO:0000313" key="1">
    <source>
        <dbReference type="EMBL" id="AYO17058.1"/>
    </source>
</evidence>
<reference evidence="2 4" key="1">
    <citation type="journal article" date="2015" name="Genome Announc.">
        <title>Draft Genome Sequence of Vibrio owensii Strain SH-14, Which Causes Shrimp Acute Hepatopancreatic Necrosis Disease.</title>
        <authorList>
            <person name="Liu L."/>
            <person name="Xiao J."/>
            <person name="Xia X."/>
            <person name="Pan Y."/>
            <person name="Yan S."/>
            <person name="Wang Y."/>
        </authorList>
    </citation>
    <scope>NUCLEOTIDE SEQUENCE [LARGE SCALE GENOMIC DNA]</scope>
    <source>
        <strain evidence="2 4">SH14</strain>
    </source>
</reference>
<dbReference type="EMBL" id="CP033138">
    <property type="protein sequence ID" value="AYO17058.1"/>
    <property type="molecule type" value="Genomic_DNA"/>
</dbReference>
<proteinExistence type="predicted"/>
<dbReference type="Proteomes" id="UP000390336">
    <property type="component" value="Chromosome 2"/>
</dbReference>
<evidence type="ECO:0000313" key="4">
    <source>
        <dbReference type="Proteomes" id="UP000390336"/>
    </source>
</evidence>
<protein>
    <submittedName>
        <fullName evidence="2">Uncharacterized protein</fullName>
    </submittedName>
</protein>
<reference evidence="1 3" key="2">
    <citation type="submission" date="2018-10" db="EMBL/GenBank/DDBJ databases">
        <title>Whole Genome of Vibrio owensii strain 170502, isolated from Acute Hepatopancreatic Necrosis Disease (AHPND) shrimp.</title>
        <authorList>
            <person name="Yan M."/>
            <person name="Wang X."/>
            <person name="Wang Y."/>
        </authorList>
    </citation>
    <scope>NUCLEOTIDE SEQUENCE [LARGE SCALE GENOMIC DNA]</scope>
    <source>
        <strain evidence="1 3">1700302</strain>
    </source>
</reference>
<organism evidence="2 4">
    <name type="scientific">Vibrio owensii</name>
    <dbReference type="NCBI Taxonomy" id="696485"/>
    <lineage>
        <taxon>Bacteria</taxon>
        <taxon>Pseudomonadati</taxon>
        <taxon>Pseudomonadota</taxon>
        <taxon>Gammaproteobacteria</taxon>
        <taxon>Vibrionales</taxon>
        <taxon>Vibrionaceae</taxon>
        <taxon>Vibrio</taxon>
    </lineage>
</organism>
<gene>
    <name evidence="2" type="ORF">APZ19_18995</name>
    <name evidence="1" type="ORF">D0812_21970</name>
</gene>
<keyword evidence="3" id="KW-1185">Reference proteome</keyword>
<reference evidence="2" key="3">
    <citation type="submission" date="2019-11" db="EMBL/GenBank/DDBJ databases">
        <title>Complete genome sequence of Vibrio owensii SH-14 isolated from shrimp with acute hepatopancreatic necrosis diease.</title>
        <authorList>
            <person name="Liang X."/>
            <person name="Wang Y."/>
        </authorList>
    </citation>
    <scope>NUCLEOTIDE SEQUENCE</scope>
    <source>
        <strain evidence="2">SH14</strain>
    </source>
</reference>
<evidence type="ECO:0000313" key="3">
    <source>
        <dbReference type="Proteomes" id="UP000272136"/>
    </source>
</evidence>
<name>A0AAP9GG58_9VIBR</name>
<dbReference type="EMBL" id="CP045860">
    <property type="protein sequence ID" value="QGH49207.1"/>
    <property type="molecule type" value="Genomic_DNA"/>
</dbReference>
<evidence type="ECO:0000313" key="2">
    <source>
        <dbReference type="EMBL" id="QGH49207.1"/>
    </source>
</evidence>
<dbReference type="AlphaFoldDB" id="A0AAP9GG58"/>
<accession>A0AAP9GG58</accession>